<feature type="chain" id="PRO_5030894830" evidence="12">
    <location>
        <begin position="33"/>
        <end position="972"/>
    </location>
</feature>
<dbReference type="Pfam" id="PF00593">
    <property type="entry name" value="TonB_dep_Rec_b-barrel"/>
    <property type="match status" value="1"/>
</dbReference>
<dbReference type="Gene3D" id="2.40.170.20">
    <property type="entry name" value="TonB-dependent receptor, beta-barrel domain"/>
    <property type="match status" value="1"/>
</dbReference>
<dbReference type="SUPFAM" id="SSF56935">
    <property type="entry name" value="Porins"/>
    <property type="match status" value="1"/>
</dbReference>
<keyword evidence="3 10" id="KW-0813">Transport</keyword>
<dbReference type="InterPro" id="IPR000531">
    <property type="entry name" value="Beta-barrel_TonB"/>
</dbReference>
<dbReference type="EMBL" id="WWCK01000001">
    <property type="protein sequence ID" value="MYM65665.1"/>
    <property type="molecule type" value="Genomic_DNA"/>
</dbReference>
<evidence type="ECO:0000259" key="13">
    <source>
        <dbReference type="Pfam" id="PF00593"/>
    </source>
</evidence>
<keyword evidence="9 10" id="KW-0998">Cell outer membrane</keyword>
<proteinExistence type="inferred from homology"/>
<comment type="caution">
    <text evidence="15">The sequence shown here is derived from an EMBL/GenBank/DDBJ whole genome shotgun (WGS) entry which is preliminary data.</text>
</comment>
<dbReference type="Gene3D" id="2.170.130.10">
    <property type="entry name" value="TonB-dependent receptor, plug domain"/>
    <property type="match status" value="1"/>
</dbReference>
<evidence type="ECO:0000259" key="14">
    <source>
        <dbReference type="Pfam" id="PF07715"/>
    </source>
</evidence>
<feature type="domain" description="TonB-dependent receptor plug" evidence="14">
    <location>
        <begin position="56"/>
        <end position="165"/>
    </location>
</feature>
<evidence type="ECO:0000256" key="12">
    <source>
        <dbReference type="SAM" id="SignalP"/>
    </source>
</evidence>
<keyword evidence="8 15" id="KW-0675">Receptor</keyword>
<protein>
    <submittedName>
        <fullName evidence="15">TonB-dependent receptor</fullName>
    </submittedName>
</protein>
<keyword evidence="12" id="KW-0732">Signal</keyword>
<evidence type="ECO:0000256" key="5">
    <source>
        <dbReference type="ARBA" id="ARBA00022692"/>
    </source>
</evidence>
<dbReference type="RefSeq" id="WP_161012253.1">
    <property type="nucleotide sequence ID" value="NZ_WWCK01000001.1"/>
</dbReference>
<dbReference type="Pfam" id="PF07715">
    <property type="entry name" value="Plug"/>
    <property type="match status" value="1"/>
</dbReference>
<evidence type="ECO:0000256" key="4">
    <source>
        <dbReference type="ARBA" id="ARBA00022452"/>
    </source>
</evidence>
<keyword evidence="4 10" id="KW-1134">Transmembrane beta strand</keyword>
<dbReference type="InterPro" id="IPR012910">
    <property type="entry name" value="Plug_dom"/>
</dbReference>
<dbReference type="PROSITE" id="PS52016">
    <property type="entry name" value="TONB_DEPENDENT_REC_3"/>
    <property type="match status" value="1"/>
</dbReference>
<evidence type="ECO:0000313" key="15">
    <source>
        <dbReference type="EMBL" id="MYM65665.1"/>
    </source>
</evidence>
<comment type="similarity">
    <text evidence="2 10 11">Belongs to the TonB-dependent receptor family.</text>
</comment>
<evidence type="ECO:0000256" key="10">
    <source>
        <dbReference type="PROSITE-ProRule" id="PRU01360"/>
    </source>
</evidence>
<evidence type="ECO:0000256" key="9">
    <source>
        <dbReference type="ARBA" id="ARBA00023237"/>
    </source>
</evidence>
<sequence>MIQEKMMSRTLRTVFAGSMLVGMTAMMHNAIAQEAAPQKIESVQVTGTRITAPGTTSTSPISSITAEEIKSSQPVAVEEFVKALPAAVPSIGPGTNNGTAGAATVDLRGLGANRTLVLIDGRRFVPFNLNGTVDTNSVPVALLNRVDVLTGGASVAYGADAVAGVVDFKLKRNFSGIEIGTNYGGTTEYHDAKRKRTDLTIGANLDDGRGNVVVSLGKTTADPVTQGSRPYGVTSLSSTTGGISGSGTAIPGVFSITQGTGGTTALSGNWQIDPASGKLIQPVVNYNTNPLNYYQTGLDRTQATALGNYKINDKADVYTNIFYTNSKVASTLAESGTFLNVFQVPIGNPYIPDAARQQICERRGIASANCVVGNTTIVPMTIGRRFVELGPRYNNFDNKTLQYTIGVKGDFFLDWTYDANWTRGKADQLQTRQNWGSMSKVQQALNAVSKTACVNTANNCVPLNVFGAAGSITADQLAFINSSALLLQTVQQDVGSFSTQGDLGEKFVSPWANTPINVAVTAEQRKVAAGTQSDAASQISGEVLGTGAPTPDRSGTFRLRELAIESSIPLIKDKPFVRSLNADVGYRETQFKSGNKDDQSYNSWKLGADWEPVKSIRFRGMVQKATRAPNVNELFAPQVTGLSNLAVDPCQGTRINQAQANTAGTLSNLCRLTGVPQTEIGSLSAPSAGQINNLSGGNPNLGPEVAKTKTLGFVWEPLPKLAISLDYYQIKIKEAISSLSTTDVLDGCYNLNPSYTLNAYCGMIGRNPANGTFNGVDAKGVQTPLSNAGNQKTTGFDLTVNYKLPAKNIGLDPKFGSFDLGLNFTHVQSFDFQGTSVSINRDCLGYYSTACGNVANAPVFKNKFNQRTTWNVGDFALGYNWRYTSAIDVEPLAGTFLPAYSHIKAFNYVDLSGVYNYSKNLRFNISINNAANKKPPIVGSTISTTAVNSGNTFPQTYDAVGRLITVGANLKF</sequence>
<dbReference type="GO" id="GO:0009279">
    <property type="term" value="C:cell outer membrane"/>
    <property type="evidence" value="ECO:0007669"/>
    <property type="project" value="UniProtKB-SubCell"/>
</dbReference>
<keyword evidence="5 10" id="KW-0812">Transmembrane</keyword>
<dbReference type="InterPro" id="IPR037066">
    <property type="entry name" value="Plug_dom_sf"/>
</dbReference>
<evidence type="ECO:0000256" key="7">
    <source>
        <dbReference type="ARBA" id="ARBA00023136"/>
    </source>
</evidence>
<evidence type="ECO:0000256" key="6">
    <source>
        <dbReference type="ARBA" id="ARBA00023077"/>
    </source>
</evidence>
<dbReference type="PANTHER" id="PTHR47234">
    <property type="match status" value="1"/>
</dbReference>
<dbReference type="Proteomes" id="UP000450012">
    <property type="component" value="Unassembled WGS sequence"/>
</dbReference>
<dbReference type="InterPro" id="IPR039426">
    <property type="entry name" value="TonB-dep_rcpt-like"/>
</dbReference>
<organism evidence="15 16">
    <name type="scientific">Duganella rivi</name>
    <dbReference type="NCBI Taxonomy" id="2666083"/>
    <lineage>
        <taxon>Bacteria</taxon>
        <taxon>Pseudomonadati</taxon>
        <taxon>Pseudomonadota</taxon>
        <taxon>Betaproteobacteria</taxon>
        <taxon>Burkholderiales</taxon>
        <taxon>Oxalobacteraceae</taxon>
        <taxon>Telluria group</taxon>
        <taxon>Duganella</taxon>
    </lineage>
</organism>
<evidence type="ECO:0000256" key="1">
    <source>
        <dbReference type="ARBA" id="ARBA00004571"/>
    </source>
</evidence>
<dbReference type="AlphaFoldDB" id="A0A7X4KA23"/>
<comment type="subcellular location">
    <subcellularLocation>
        <location evidence="1 10">Cell outer membrane</location>
        <topology evidence="1 10">Multi-pass membrane protein</topology>
    </subcellularLocation>
</comment>
<feature type="domain" description="TonB-dependent receptor-like beta-barrel" evidence="13">
    <location>
        <begin position="391"/>
        <end position="929"/>
    </location>
</feature>
<accession>A0A7X4KA23</accession>
<keyword evidence="6 11" id="KW-0798">TonB box</keyword>
<evidence type="ECO:0000256" key="8">
    <source>
        <dbReference type="ARBA" id="ARBA00023170"/>
    </source>
</evidence>
<evidence type="ECO:0000313" key="16">
    <source>
        <dbReference type="Proteomes" id="UP000450012"/>
    </source>
</evidence>
<evidence type="ECO:0000256" key="3">
    <source>
        <dbReference type="ARBA" id="ARBA00022448"/>
    </source>
</evidence>
<feature type="signal peptide" evidence="12">
    <location>
        <begin position="1"/>
        <end position="32"/>
    </location>
</feature>
<evidence type="ECO:0000256" key="2">
    <source>
        <dbReference type="ARBA" id="ARBA00009810"/>
    </source>
</evidence>
<evidence type="ECO:0000256" key="11">
    <source>
        <dbReference type="RuleBase" id="RU003357"/>
    </source>
</evidence>
<name>A0A7X4KA23_9BURK</name>
<keyword evidence="7 10" id="KW-0472">Membrane</keyword>
<gene>
    <name evidence="15" type="ORF">GTP45_02310</name>
</gene>
<dbReference type="PANTHER" id="PTHR47234:SF2">
    <property type="entry name" value="TONB-DEPENDENT RECEPTOR"/>
    <property type="match status" value="1"/>
</dbReference>
<keyword evidence="16" id="KW-1185">Reference proteome</keyword>
<reference evidence="15 16" key="1">
    <citation type="submission" date="2019-12" db="EMBL/GenBank/DDBJ databases">
        <title>Novel species isolated from a subtropical stream in China.</title>
        <authorList>
            <person name="Lu H."/>
        </authorList>
    </citation>
    <scope>NUCLEOTIDE SEQUENCE [LARGE SCALE GENOMIC DNA]</scope>
    <source>
        <strain evidence="15 16">FT55W</strain>
    </source>
</reference>
<dbReference type="InterPro" id="IPR036942">
    <property type="entry name" value="Beta-barrel_TonB_sf"/>
</dbReference>